<accession>A0A447KYY9</accession>
<keyword evidence="4" id="KW-0997">Cell inner membrane</keyword>
<evidence type="ECO:0000256" key="1">
    <source>
        <dbReference type="ARBA" id="ARBA00004429"/>
    </source>
</evidence>
<feature type="transmembrane region" description="Helical" evidence="8">
    <location>
        <begin position="158"/>
        <end position="183"/>
    </location>
</feature>
<evidence type="ECO:0000313" key="10">
    <source>
        <dbReference type="EMBL" id="VDZ63333.1"/>
    </source>
</evidence>
<dbReference type="InterPro" id="IPR045621">
    <property type="entry name" value="BPD_transp_1_N"/>
</dbReference>
<sequence>MKFTKRRHPPEEATDDAHFAGTGSRTRRFSKRLLQVLITLFGLLVLTFFIGRVMPVDPVLAIVGPDADQGTYEQVYRQLGFDRSLLTQFGVYLGNLLHGDLGNALLTGKPVADDILRVFPATLELATVAIVIGAGLGIPLGVLAAARRNRPADYIVRVISLAGYSTPIFWVGMMGLLLFYAALGWVGGAGRLDLGLEGQVPHRTGMITVDALLAGNGTVLFNALNHLVLPASLLGFHSLAYISRMTRSFMLAQLSQEFVITARVKGLSEWQVIWNHAFRNILVQLLTVVALAYGSLLEGAVLIETVFSWPGFGSYLTGSLLLGDMNAVMGCVLLVGVIFVLINLLSDMLYQLFDPRTKS</sequence>
<name>A0A447KYY9_SEROD</name>
<reference evidence="10 11" key="1">
    <citation type="submission" date="2018-12" db="EMBL/GenBank/DDBJ databases">
        <authorList>
            <consortium name="Pathogen Informatics"/>
        </authorList>
    </citation>
    <scope>NUCLEOTIDE SEQUENCE [LARGE SCALE GENOMIC DNA]</scope>
    <source>
        <strain evidence="10 11">NCTC11214</strain>
    </source>
</reference>
<keyword evidence="7 8" id="KW-0472">Membrane</keyword>
<organism evidence="10 11">
    <name type="scientific">Serratia odorifera</name>
    <dbReference type="NCBI Taxonomy" id="618"/>
    <lineage>
        <taxon>Bacteria</taxon>
        <taxon>Pseudomonadati</taxon>
        <taxon>Pseudomonadota</taxon>
        <taxon>Gammaproteobacteria</taxon>
        <taxon>Enterobacterales</taxon>
        <taxon>Yersiniaceae</taxon>
        <taxon>Serratia</taxon>
    </lineage>
</organism>
<dbReference type="PANTHER" id="PTHR43163">
    <property type="entry name" value="DIPEPTIDE TRANSPORT SYSTEM PERMEASE PROTEIN DPPB-RELATED"/>
    <property type="match status" value="1"/>
</dbReference>
<dbReference type="GO" id="GO:0071916">
    <property type="term" value="F:dipeptide transmembrane transporter activity"/>
    <property type="evidence" value="ECO:0007669"/>
    <property type="project" value="TreeGrafter"/>
</dbReference>
<evidence type="ECO:0000256" key="2">
    <source>
        <dbReference type="ARBA" id="ARBA00022448"/>
    </source>
</evidence>
<dbReference type="AlphaFoldDB" id="A0A447KYY9"/>
<evidence type="ECO:0000256" key="4">
    <source>
        <dbReference type="ARBA" id="ARBA00022519"/>
    </source>
</evidence>
<dbReference type="PANTHER" id="PTHR43163:SF8">
    <property type="entry name" value="D,D-DIPEPTIDE TRANSPORT SYSTEM PERMEASE PROTEIN DDPB-RELATED"/>
    <property type="match status" value="1"/>
</dbReference>
<feature type="transmembrane region" description="Helical" evidence="8">
    <location>
        <begin position="125"/>
        <end position="146"/>
    </location>
</feature>
<evidence type="ECO:0000256" key="6">
    <source>
        <dbReference type="ARBA" id="ARBA00022989"/>
    </source>
</evidence>
<dbReference type="Gene3D" id="1.10.3720.10">
    <property type="entry name" value="MetI-like"/>
    <property type="match status" value="1"/>
</dbReference>
<feature type="transmembrane region" description="Helical" evidence="8">
    <location>
        <begin position="223"/>
        <end position="242"/>
    </location>
</feature>
<dbReference type="InterPro" id="IPR035906">
    <property type="entry name" value="MetI-like_sf"/>
</dbReference>
<comment type="similarity">
    <text evidence="8">Belongs to the binding-protein-dependent transport system permease family.</text>
</comment>
<keyword evidence="3" id="KW-1003">Cell membrane</keyword>
<protein>
    <submittedName>
        <fullName evidence="10">Probable D,D-dipeptide transport system permease protein ddpB</fullName>
    </submittedName>
</protein>
<feature type="transmembrane region" description="Helical" evidence="8">
    <location>
        <begin position="33"/>
        <end position="51"/>
    </location>
</feature>
<feature type="transmembrane region" description="Helical" evidence="8">
    <location>
        <begin position="281"/>
        <end position="307"/>
    </location>
</feature>
<dbReference type="Pfam" id="PF19300">
    <property type="entry name" value="BPD_transp_1_N"/>
    <property type="match status" value="1"/>
</dbReference>
<dbReference type="InterPro" id="IPR000515">
    <property type="entry name" value="MetI-like"/>
</dbReference>
<evidence type="ECO:0000256" key="5">
    <source>
        <dbReference type="ARBA" id="ARBA00022692"/>
    </source>
</evidence>
<comment type="subcellular location">
    <subcellularLocation>
        <location evidence="1">Cell inner membrane</location>
        <topology evidence="1">Multi-pass membrane protein</topology>
    </subcellularLocation>
    <subcellularLocation>
        <location evidence="8">Cell membrane</location>
        <topology evidence="8">Multi-pass membrane protein</topology>
    </subcellularLocation>
</comment>
<dbReference type="EMBL" id="LR134117">
    <property type="protein sequence ID" value="VDZ63333.1"/>
    <property type="molecule type" value="Genomic_DNA"/>
</dbReference>
<evidence type="ECO:0000256" key="8">
    <source>
        <dbReference type="RuleBase" id="RU363032"/>
    </source>
</evidence>
<dbReference type="Proteomes" id="UP000281391">
    <property type="component" value="Chromosome"/>
</dbReference>
<evidence type="ECO:0000256" key="7">
    <source>
        <dbReference type="ARBA" id="ARBA00023136"/>
    </source>
</evidence>
<evidence type="ECO:0000256" key="3">
    <source>
        <dbReference type="ARBA" id="ARBA00022475"/>
    </source>
</evidence>
<dbReference type="SUPFAM" id="SSF161098">
    <property type="entry name" value="MetI-like"/>
    <property type="match status" value="1"/>
</dbReference>
<dbReference type="KEGG" id="sof:NCTC11214_04423"/>
<dbReference type="Pfam" id="PF00528">
    <property type="entry name" value="BPD_transp_1"/>
    <property type="match status" value="1"/>
</dbReference>
<dbReference type="CDD" id="cd06261">
    <property type="entry name" value="TM_PBP2"/>
    <property type="match status" value="1"/>
</dbReference>
<keyword evidence="2 8" id="KW-0813">Transport</keyword>
<evidence type="ECO:0000313" key="11">
    <source>
        <dbReference type="Proteomes" id="UP000281391"/>
    </source>
</evidence>
<keyword evidence="5 8" id="KW-0812">Transmembrane</keyword>
<dbReference type="GO" id="GO:0005886">
    <property type="term" value="C:plasma membrane"/>
    <property type="evidence" value="ECO:0007669"/>
    <property type="project" value="UniProtKB-SubCell"/>
</dbReference>
<dbReference type="PROSITE" id="PS50928">
    <property type="entry name" value="ABC_TM1"/>
    <property type="match status" value="1"/>
</dbReference>
<proteinExistence type="inferred from homology"/>
<evidence type="ECO:0000259" key="9">
    <source>
        <dbReference type="PROSITE" id="PS50928"/>
    </source>
</evidence>
<gene>
    <name evidence="10" type="primary">ddpB_2</name>
    <name evidence="10" type="ORF">NCTC11214_04423</name>
</gene>
<keyword evidence="6 8" id="KW-1133">Transmembrane helix</keyword>
<feature type="transmembrane region" description="Helical" evidence="8">
    <location>
        <begin position="327"/>
        <end position="350"/>
    </location>
</feature>
<feature type="domain" description="ABC transmembrane type-1" evidence="9">
    <location>
        <begin position="119"/>
        <end position="350"/>
    </location>
</feature>